<dbReference type="SMART" id="SM00184">
    <property type="entry name" value="RING"/>
    <property type="match status" value="1"/>
</dbReference>
<dbReference type="PANTHER" id="PTHR15710">
    <property type="entry name" value="E3 UBIQUITIN-PROTEIN LIGASE PRAJA"/>
    <property type="match status" value="1"/>
</dbReference>
<keyword evidence="3" id="KW-0479">Metal-binding</keyword>
<dbReference type="Pfam" id="PF13639">
    <property type="entry name" value="zf-RING_2"/>
    <property type="match status" value="1"/>
</dbReference>
<dbReference type="Proteomes" id="UP001408789">
    <property type="component" value="Unassembled WGS sequence"/>
</dbReference>
<evidence type="ECO:0000256" key="1">
    <source>
        <dbReference type="ARBA" id="ARBA00000900"/>
    </source>
</evidence>
<evidence type="ECO:0000256" key="4">
    <source>
        <dbReference type="ARBA" id="ARBA00022771"/>
    </source>
</evidence>
<keyword evidence="7" id="KW-1133">Transmembrane helix</keyword>
<evidence type="ECO:0000256" key="5">
    <source>
        <dbReference type="ARBA" id="ARBA00022833"/>
    </source>
</evidence>
<gene>
    <name evidence="9" type="ORF">SSX86_022666</name>
</gene>
<evidence type="ECO:0000256" key="6">
    <source>
        <dbReference type="PROSITE-ProRule" id="PRU00175"/>
    </source>
</evidence>
<dbReference type="EMBL" id="JBCNJP010000023">
    <property type="protein sequence ID" value="KAK9057828.1"/>
    <property type="molecule type" value="Genomic_DNA"/>
</dbReference>
<evidence type="ECO:0000259" key="8">
    <source>
        <dbReference type="PROSITE" id="PS50089"/>
    </source>
</evidence>
<dbReference type="PANTHER" id="PTHR15710:SF242">
    <property type="entry name" value="OS06G0633500 PROTEIN"/>
    <property type="match status" value="1"/>
</dbReference>
<protein>
    <recommendedName>
        <fullName evidence="2">RING-type E3 ubiquitin transferase</fullName>
        <ecNumber evidence="2">2.3.2.27</ecNumber>
    </recommendedName>
</protein>
<dbReference type="CDD" id="cd16454">
    <property type="entry name" value="RING-H2_PA-TM-RING"/>
    <property type="match status" value="1"/>
</dbReference>
<name>A0AAP0CNC6_9ASTR</name>
<proteinExistence type="predicted"/>
<dbReference type="PROSITE" id="PS50089">
    <property type="entry name" value="ZF_RING_2"/>
    <property type="match status" value="1"/>
</dbReference>
<dbReference type="GO" id="GO:0005737">
    <property type="term" value="C:cytoplasm"/>
    <property type="evidence" value="ECO:0007669"/>
    <property type="project" value="TreeGrafter"/>
</dbReference>
<evidence type="ECO:0000313" key="9">
    <source>
        <dbReference type="EMBL" id="KAK9057828.1"/>
    </source>
</evidence>
<organism evidence="9 10">
    <name type="scientific">Deinandra increscens subsp. villosa</name>
    <dbReference type="NCBI Taxonomy" id="3103831"/>
    <lineage>
        <taxon>Eukaryota</taxon>
        <taxon>Viridiplantae</taxon>
        <taxon>Streptophyta</taxon>
        <taxon>Embryophyta</taxon>
        <taxon>Tracheophyta</taxon>
        <taxon>Spermatophyta</taxon>
        <taxon>Magnoliopsida</taxon>
        <taxon>eudicotyledons</taxon>
        <taxon>Gunneridae</taxon>
        <taxon>Pentapetalae</taxon>
        <taxon>asterids</taxon>
        <taxon>campanulids</taxon>
        <taxon>Asterales</taxon>
        <taxon>Asteraceae</taxon>
        <taxon>Asteroideae</taxon>
        <taxon>Heliantheae alliance</taxon>
        <taxon>Madieae</taxon>
        <taxon>Madiinae</taxon>
        <taxon>Deinandra</taxon>
    </lineage>
</organism>
<evidence type="ECO:0000313" key="10">
    <source>
        <dbReference type="Proteomes" id="UP001408789"/>
    </source>
</evidence>
<dbReference type="GO" id="GO:0061630">
    <property type="term" value="F:ubiquitin protein ligase activity"/>
    <property type="evidence" value="ECO:0007669"/>
    <property type="project" value="UniProtKB-EC"/>
</dbReference>
<keyword evidence="4 6" id="KW-0863">Zinc-finger</keyword>
<dbReference type="GO" id="GO:0016567">
    <property type="term" value="P:protein ubiquitination"/>
    <property type="evidence" value="ECO:0007669"/>
    <property type="project" value="TreeGrafter"/>
</dbReference>
<feature type="transmembrane region" description="Helical" evidence="7">
    <location>
        <begin position="303"/>
        <end position="327"/>
    </location>
</feature>
<comment type="catalytic activity">
    <reaction evidence="1">
        <text>S-ubiquitinyl-[E2 ubiquitin-conjugating enzyme]-L-cysteine + [acceptor protein]-L-lysine = [E2 ubiquitin-conjugating enzyme]-L-cysteine + N(6)-ubiquitinyl-[acceptor protein]-L-lysine.</text>
        <dbReference type="EC" id="2.3.2.27"/>
    </reaction>
</comment>
<keyword evidence="10" id="KW-1185">Reference proteome</keyword>
<dbReference type="EC" id="2.3.2.27" evidence="2"/>
<dbReference type="InterPro" id="IPR001841">
    <property type="entry name" value="Znf_RING"/>
</dbReference>
<evidence type="ECO:0000256" key="7">
    <source>
        <dbReference type="SAM" id="Phobius"/>
    </source>
</evidence>
<keyword evidence="7" id="KW-0472">Membrane</keyword>
<evidence type="ECO:0000256" key="3">
    <source>
        <dbReference type="ARBA" id="ARBA00022723"/>
    </source>
</evidence>
<reference evidence="9 10" key="1">
    <citation type="submission" date="2024-04" db="EMBL/GenBank/DDBJ databases">
        <title>The reference genome of an endangered Asteraceae, Deinandra increscens subsp. villosa, native to the Central Coast of California.</title>
        <authorList>
            <person name="Guilliams M."/>
            <person name="Hasenstab-Lehman K."/>
            <person name="Meyer R."/>
            <person name="Mcevoy S."/>
        </authorList>
    </citation>
    <scope>NUCLEOTIDE SEQUENCE [LARGE SCALE GENOMIC DNA]</scope>
    <source>
        <tissue evidence="9">Leaf</tissue>
    </source>
</reference>
<keyword evidence="7" id="KW-0812">Transmembrane</keyword>
<comment type="caution">
    <text evidence="9">The sequence shown here is derived from an EMBL/GenBank/DDBJ whole genome shotgun (WGS) entry which is preliminary data.</text>
</comment>
<dbReference type="GO" id="GO:0008270">
    <property type="term" value="F:zinc ion binding"/>
    <property type="evidence" value="ECO:0007669"/>
    <property type="project" value="UniProtKB-KW"/>
</dbReference>
<dbReference type="AlphaFoldDB" id="A0AAP0CNC6"/>
<evidence type="ECO:0000256" key="2">
    <source>
        <dbReference type="ARBA" id="ARBA00012483"/>
    </source>
</evidence>
<dbReference type="Gene3D" id="3.30.40.10">
    <property type="entry name" value="Zinc/RING finger domain, C3HC4 (zinc finger)"/>
    <property type="match status" value="1"/>
</dbReference>
<accession>A0AAP0CNC6</accession>
<keyword evidence="5" id="KW-0862">Zinc</keyword>
<dbReference type="SUPFAM" id="SSF57850">
    <property type="entry name" value="RING/U-box"/>
    <property type="match status" value="1"/>
</dbReference>
<dbReference type="InterPro" id="IPR013083">
    <property type="entry name" value="Znf_RING/FYVE/PHD"/>
</dbReference>
<feature type="domain" description="RING-type" evidence="8">
    <location>
        <begin position="233"/>
        <end position="274"/>
    </location>
</feature>
<sequence>MDRDATSAVGLTRWCCLCRRILSSEIEDRGTLASTNICDNCNLLFLEEQTRYNNSLESVENMLSHQFPDLQPAILDHVNRSIQWTRGLSEAESDSFHSVLRDNDVFSYADYGSDSDASVDVDIHDDGSDEIEVVENAGGSLVGRIQLHRSLATNGRNRPNDWLSEILSDEGIRNSERRRLFGILENQVLETSGYGGDYVDAETHGSRLGAPPAAVWFVKNLEPVVVDETGFVCVICKDNVGVGSVVNRLPCGHVYHPSCIVPWLNARNTCPLCRYELPTDEKDRRHQDPEVQGTLAGSGGGRWWFVVAPLVGVVGIVVLWLGGVFGGQRDDRSTRWRSIFVNE</sequence>